<evidence type="ECO:0000256" key="9">
    <source>
        <dbReference type="ARBA" id="ARBA00023251"/>
    </source>
</evidence>
<dbReference type="Proteomes" id="UP000003340">
    <property type="component" value="Unassembled WGS sequence"/>
</dbReference>
<dbReference type="NCBIfam" id="TIGR00797">
    <property type="entry name" value="matE"/>
    <property type="match status" value="1"/>
</dbReference>
<dbReference type="CDD" id="cd13143">
    <property type="entry name" value="MATE_MepA_like"/>
    <property type="match status" value="1"/>
</dbReference>
<dbReference type="GO" id="GO:0005886">
    <property type="term" value="C:plasma membrane"/>
    <property type="evidence" value="ECO:0007669"/>
    <property type="project" value="UniProtKB-SubCell"/>
</dbReference>
<name>C0EFT1_9FIRM</name>
<evidence type="ECO:0000256" key="3">
    <source>
        <dbReference type="ARBA" id="ARBA00022106"/>
    </source>
</evidence>
<comment type="subcellular location">
    <subcellularLocation>
        <location evidence="1">Cell membrane</location>
        <topology evidence="1">Multi-pass membrane protein</topology>
    </subcellularLocation>
</comment>
<keyword evidence="4" id="KW-0813">Transport</keyword>
<dbReference type="PIRSF" id="PIRSF006603">
    <property type="entry name" value="DinF"/>
    <property type="match status" value="1"/>
</dbReference>
<evidence type="ECO:0000256" key="4">
    <source>
        <dbReference type="ARBA" id="ARBA00022448"/>
    </source>
</evidence>
<evidence type="ECO:0000256" key="2">
    <source>
        <dbReference type="ARBA" id="ARBA00008417"/>
    </source>
</evidence>
<dbReference type="GO" id="GO:0015297">
    <property type="term" value="F:antiporter activity"/>
    <property type="evidence" value="ECO:0007669"/>
    <property type="project" value="InterPro"/>
</dbReference>
<evidence type="ECO:0000256" key="5">
    <source>
        <dbReference type="ARBA" id="ARBA00022475"/>
    </source>
</evidence>
<gene>
    <name evidence="10" type="ORF">CLOSTMETH_02723</name>
</gene>
<organism evidence="10 11">
    <name type="scientific">[Clostridium] methylpentosum DSM 5476</name>
    <dbReference type="NCBI Taxonomy" id="537013"/>
    <lineage>
        <taxon>Bacteria</taxon>
        <taxon>Bacillati</taxon>
        <taxon>Bacillota</taxon>
        <taxon>Clostridia</taxon>
        <taxon>Eubacteriales</taxon>
        <taxon>Oscillospiraceae</taxon>
        <taxon>Oscillospiraceae incertae sedis</taxon>
    </lineage>
</organism>
<dbReference type="HOGENOM" id="CLU_012893_0_0_9"/>
<reference evidence="10 11" key="1">
    <citation type="submission" date="2009-01" db="EMBL/GenBank/DDBJ databases">
        <authorList>
            <person name="Fulton L."/>
            <person name="Clifton S."/>
            <person name="Fulton B."/>
            <person name="Xu J."/>
            <person name="Minx P."/>
            <person name="Pepin K.H."/>
            <person name="Johnson M."/>
            <person name="Bhonagiri V."/>
            <person name="Nash W.E."/>
            <person name="Mardis E.R."/>
            <person name="Wilson R.K."/>
        </authorList>
    </citation>
    <scope>NUCLEOTIDE SEQUENCE [LARGE SCALE GENOMIC DNA]</scope>
    <source>
        <strain evidence="10 11">DSM 5476</strain>
    </source>
</reference>
<dbReference type="PANTHER" id="PTHR43823">
    <property type="entry name" value="SPORULATION PROTEIN YKVU"/>
    <property type="match status" value="1"/>
</dbReference>
<dbReference type="AlphaFoldDB" id="C0EFT1"/>
<dbReference type="InterPro" id="IPR045070">
    <property type="entry name" value="MATE_MepA-like"/>
</dbReference>
<dbReference type="InterPro" id="IPR048279">
    <property type="entry name" value="MdtK-like"/>
</dbReference>
<protein>
    <recommendedName>
        <fullName evidence="3">Multidrug export protein MepA</fullName>
    </recommendedName>
</protein>
<keyword evidence="6" id="KW-0812">Transmembrane</keyword>
<evidence type="ECO:0000256" key="8">
    <source>
        <dbReference type="ARBA" id="ARBA00023136"/>
    </source>
</evidence>
<dbReference type="Pfam" id="PF01554">
    <property type="entry name" value="MatE"/>
    <property type="match status" value="2"/>
</dbReference>
<dbReference type="GO" id="GO:0042910">
    <property type="term" value="F:xenobiotic transmembrane transporter activity"/>
    <property type="evidence" value="ECO:0007669"/>
    <property type="project" value="InterPro"/>
</dbReference>
<keyword evidence="8" id="KW-0472">Membrane</keyword>
<comment type="caution">
    <text evidence="10">The sequence shown here is derived from an EMBL/GenBank/DDBJ whole genome shotgun (WGS) entry which is preliminary data.</text>
</comment>
<evidence type="ECO:0000256" key="1">
    <source>
        <dbReference type="ARBA" id="ARBA00004651"/>
    </source>
</evidence>
<accession>C0EFT1</accession>
<evidence type="ECO:0000256" key="7">
    <source>
        <dbReference type="ARBA" id="ARBA00022989"/>
    </source>
</evidence>
<dbReference type="InterPro" id="IPR051327">
    <property type="entry name" value="MATE_MepA_subfamily"/>
</dbReference>
<sequence>MDNTVARQTENPLGSKSIGSLLLNFSVPAVISCLVNSVYNIVDQIFIGQGVGYLGNAATTVAFPIMTIIMAFATLIGSGGSAYAAIRLGQKKEEDAQRSLNNVFTLSILLGLCAAVLGLLFLTPILRLFGATDTVLPYAKDYTSIILLGVPFNIIGVSLSTMARTDGHPRLSMYGILIGAVLNTILDPIYIFVFKWGVRGGAIATVTAQILSAAILSWYFWKKGNMRFCVSKMKLSAHTCKKIFTLGMSAGITQLVACIMQVVMNNSLVYYGNQSEVGGDAALSAMGIVMKIAMILAAVGIGIGIGAQPIIGYNYGAQKHHRIRKTYLIGITAATIVIVLGEVICQVAPHMILKLFGGGDAQFTSFAVKCLRIYLFGVFCAGFQIISTNYFQATSQPVKASVLSMLRQLLLLIPLLLILPLFFGLDGILFAGPAADIGSALIVLGFVLPEMRKLNRQIREDQKNKELVFSSAAPLHDQAIRM</sequence>
<dbReference type="STRING" id="537013.CLOSTMETH_02723"/>
<dbReference type="PANTHER" id="PTHR43823:SF3">
    <property type="entry name" value="MULTIDRUG EXPORT PROTEIN MEPA"/>
    <property type="match status" value="1"/>
</dbReference>
<keyword evidence="7" id="KW-1133">Transmembrane helix</keyword>
<reference evidence="10 11" key="2">
    <citation type="submission" date="2009-02" db="EMBL/GenBank/DDBJ databases">
        <title>Draft genome sequence of Clostridium methylpentosum (DSM 5476).</title>
        <authorList>
            <person name="Sudarsanam P."/>
            <person name="Ley R."/>
            <person name="Guruge J."/>
            <person name="Turnbaugh P.J."/>
            <person name="Mahowald M."/>
            <person name="Liep D."/>
            <person name="Gordon J."/>
        </authorList>
    </citation>
    <scope>NUCLEOTIDE SEQUENCE [LARGE SCALE GENOMIC DNA]</scope>
    <source>
        <strain evidence="10 11">DSM 5476</strain>
    </source>
</reference>
<evidence type="ECO:0000256" key="6">
    <source>
        <dbReference type="ARBA" id="ARBA00022692"/>
    </source>
</evidence>
<keyword evidence="9" id="KW-0046">Antibiotic resistance</keyword>
<comment type="similarity">
    <text evidence="2">Belongs to the multi antimicrobial extrusion (MATE) (TC 2.A.66.1) family. MepA subfamily.</text>
</comment>
<dbReference type="GO" id="GO:0046677">
    <property type="term" value="P:response to antibiotic"/>
    <property type="evidence" value="ECO:0007669"/>
    <property type="project" value="UniProtKB-KW"/>
</dbReference>
<dbReference type="eggNOG" id="COG0534">
    <property type="taxonomic scope" value="Bacteria"/>
</dbReference>
<keyword evidence="11" id="KW-1185">Reference proteome</keyword>
<dbReference type="InterPro" id="IPR002528">
    <property type="entry name" value="MATE_fam"/>
</dbReference>
<proteinExistence type="inferred from homology"/>
<dbReference type="PROSITE" id="PS51257">
    <property type="entry name" value="PROKAR_LIPOPROTEIN"/>
    <property type="match status" value="1"/>
</dbReference>
<evidence type="ECO:0000313" key="10">
    <source>
        <dbReference type="EMBL" id="EEG29710.1"/>
    </source>
</evidence>
<dbReference type="EMBL" id="ACEC01000093">
    <property type="protein sequence ID" value="EEG29710.1"/>
    <property type="molecule type" value="Genomic_DNA"/>
</dbReference>
<keyword evidence="5" id="KW-1003">Cell membrane</keyword>
<evidence type="ECO:0000313" key="11">
    <source>
        <dbReference type="Proteomes" id="UP000003340"/>
    </source>
</evidence>